<protein>
    <submittedName>
        <fullName evidence="9">Peptidyl-dipeptidase</fullName>
    </submittedName>
</protein>
<dbReference type="AlphaFoldDB" id="V6LR31"/>
<evidence type="ECO:0000256" key="1">
    <source>
        <dbReference type="ARBA" id="ARBA00006040"/>
    </source>
</evidence>
<keyword evidence="3 7" id="KW-0479">Metal-binding</keyword>
<accession>V6LR31</accession>
<evidence type="ECO:0000256" key="6">
    <source>
        <dbReference type="ARBA" id="ARBA00023049"/>
    </source>
</evidence>
<dbReference type="PANTHER" id="PTHR43660">
    <property type="entry name" value="DIPEPTIDYL CARBOXYPEPTIDASE"/>
    <property type="match status" value="1"/>
</dbReference>
<proteinExistence type="inferred from homology"/>
<evidence type="ECO:0000256" key="3">
    <source>
        <dbReference type="ARBA" id="ARBA00022723"/>
    </source>
</evidence>
<dbReference type="OrthoDB" id="534666at2759"/>
<evidence type="ECO:0000313" key="9">
    <source>
        <dbReference type="EMBL" id="EST47142.1"/>
    </source>
</evidence>
<dbReference type="PANTHER" id="PTHR43660:SF1">
    <property type="entry name" value="DIPEPTIDYL CARBOXYPEPTIDASE"/>
    <property type="match status" value="1"/>
</dbReference>
<evidence type="ECO:0000259" key="8">
    <source>
        <dbReference type="Pfam" id="PF01432"/>
    </source>
</evidence>
<dbReference type="Pfam" id="PF01432">
    <property type="entry name" value="Peptidase_M3"/>
    <property type="match status" value="1"/>
</dbReference>
<evidence type="ECO:0000256" key="2">
    <source>
        <dbReference type="ARBA" id="ARBA00022670"/>
    </source>
</evidence>
<keyword evidence="2 7" id="KW-0645">Protease</keyword>
<comment type="similarity">
    <text evidence="1 7">Belongs to the peptidase M3 family.</text>
</comment>
<dbReference type="SUPFAM" id="SSF55486">
    <property type="entry name" value="Metalloproteases ('zincins'), catalytic domain"/>
    <property type="match status" value="1"/>
</dbReference>
<dbReference type="InterPro" id="IPR001567">
    <property type="entry name" value="Pept_M3A_M3B_dom"/>
</dbReference>
<dbReference type="GO" id="GO:0006508">
    <property type="term" value="P:proteolysis"/>
    <property type="evidence" value="ECO:0007669"/>
    <property type="project" value="UniProtKB-KW"/>
</dbReference>
<dbReference type="InterPro" id="IPR045090">
    <property type="entry name" value="Pept_M3A_M3B"/>
</dbReference>
<keyword evidence="5 7" id="KW-0862">Zinc</keyword>
<dbReference type="Gene3D" id="3.40.390.10">
    <property type="entry name" value="Collagenase (Catalytic Domain)"/>
    <property type="match status" value="1"/>
</dbReference>
<evidence type="ECO:0000313" key="11">
    <source>
        <dbReference type="Proteomes" id="UP000018208"/>
    </source>
</evidence>
<sequence length="605" mass="71538">MDDLLKNVYNNNINWKLLDEDNLIQSLNMFEQYFVNKLNSIQIIESIFDLDELLAQVKTLFLFSLHLNQVLGYIKFFAFSSVILLQLEKDTLTQYSQFIKNYKSKNTEESRFLQIQRLQLQKLNSFDILQLQQLKNQFSQNIVQELHIRQLILDASKFNLDGLDEIYQCQFIKNSIIILNASLSVSTQVMTYASDENLRKQYWLFLQNKNLDNEQNIKKQIVLKQKMSQQHGFDSTIDYMLQGRMVSSKQQLTNFYNNIYDKIKPSFDKDILDLQLISNNNLQPWNLTYYFEKLIQKEIFDIKSVLKFFPKKKFINNIILFLQSKLNIIFDLITDLAWADDVFGYNIKINDVKNVQLYFDLYQRDKKQQGGWFQQISSKIFSIQANFPSQTKYFEYNEAHTILHELGHALHGMYGESIFKSQTSLDIPWDFVEIPSQFFENFLENEQFLLQLSQDDDGQKLTSQQLNNIIKRNKFRNSISIMRQIELGQLDLELHENFKGGDLDEFIKDITNKYNIFPQIQKKSIVRSFNHIFGNSHDYTCGYYSYLWSNVFSSFLFDAFLQEQDLQTFVENILSVGNAQDPAISIYNYAGECSLDPYFNRMGLK</sequence>
<dbReference type="GO" id="GO:0046872">
    <property type="term" value="F:metal ion binding"/>
    <property type="evidence" value="ECO:0007669"/>
    <property type="project" value="UniProtKB-UniRule"/>
</dbReference>
<reference evidence="10" key="2">
    <citation type="submission" date="2020-12" db="EMBL/GenBank/DDBJ databases">
        <title>New Spironucleus salmonicida genome in near-complete chromosomes.</title>
        <authorList>
            <person name="Xu F."/>
            <person name="Kurt Z."/>
            <person name="Jimenez-Gonzalez A."/>
            <person name="Astvaldsson A."/>
            <person name="Andersson J.O."/>
            <person name="Svard S.G."/>
        </authorList>
    </citation>
    <scope>NUCLEOTIDE SEQUENCE</scope>
    <source>
        <strain evidence="10">ATCC 50377</strain>
    </source>
</reference>
<evidence type="ECO:0000256" key="4">
    <source>
        <dbReference type="ARBA" id="ARBA00022801"/>
    </source>
</evidence>
<dbReference type="InterPro" id="IPR024077">
    <property type="entry name" value="Neurolysin/TOP_dom2"/>
</dbReference>
<dbReference type="VEuPathDB" id="GiardiaDB:SS50377_23274"/>
<dbReference type="EMBL" id="AUWU02000003">
    <property type="protein sequence ID" value="KAH0575634.1"/>
    <property type="molecule type" value="Genomic_DNA"/>
</dbReference>
<organism evidence="9">
    <name type="scientific">Spironucleus salmonicida</name>
    <dbReference type="NCBI Taxonomy" id="348837"/>
    <lineage>
        <taxon>Eukaryota</taxon>
        <taxon>Metamonada</taxon>
        <taxon>Diplomonadida</taxon>
        <taxon>Hexamitidae</taxon>
        <taxon>Hexamitinae</taxon>
        <taxon>Spironucleus</taxon>
    </lineage>
</organism>
<comment type="cofactor">
    <cofactor evidence="7">
        <name>Zn(2+)</name>
        <dbReference type="ChEBI" id="CHEBI:29105"/>
    </cofactor>
    <text evidence="7">Binds 1 zinc ion.</text>
</comment>
<keyword evidence="11" id="KW-1185">Reference proteome</keyword>
<evidence type="ECO:0000313" key="10">
    <source>
        <dbReference type="EMBL" id="KAH0575634.1"/>
    </source>
</evidence>
<dbReference type="Gene3D" id="1.10.1370.10">
    <property type="entry name" value="Neurolysin, domain 3"/>
    <property type="match status" value="1"/>
</dbReference>
<name>V6LR31_9EUKA</name>
<dbReference type="InterPro" id="IPR024079">
    <property type="entry name" value="MetalloPept_cat_dom_sf"/>
</dbReference>
<keyword evidence="6 7" id="KW-0482">Metalloprotease</keyword>
<feature type="domain" description="Peptidase M3A/M3B catalytic" evidence="8">
    <location>
        <begin position="189"/>
        <end position="593"/>
    </location>
</feature>
<evidence type="ECO:0000256" key="7">
    <source>
        <dbReference type="RuleBase" id="RU003435"/>
    </source>
</evidence>
<gene>
    <name evidence="9" type="ORF">SS50377_12653</name>
    <name evidence="10" type="ORF">SS50377_23274</name>
</gene>
<dbReference type="GO" id="GO:0004222">
    <property type="term" value="F:metalloendopeptidase activity"/>
    <property type="evidence" value="ECO:0007669"/>
    <property type="project" value="InterPro"/>
</dbReference>
<dbReference type="EMBL" id="KI546046">
    <property type="protein sequence ID" value="EST47142.1"/>
    <property type="molecule type" value="Genomic_DNA"/>
</dbReference>
<dbReference type="Proteomes" id="UP000018208">
    <property type="component" value="Unassembled WGS sequence"/>
</dbReference>
<keyword evidence="4 7" id="KW-0378">Hydrolase</keyword>
<reference evidence="9 10" key="1">
    <citation type="journal article" date="2014" name="PLoS Genet.">
        <title>The Genome of Spironucleus salmonicida Highlights a Fish Pathogen Adapted to Fluctuating Environments.</title>
        <authorList>
            <person name="Xu F."/>
            <person name="Jerlstrom-Hultqvist J."/>
            <person name="Einarsson E."/>
            <person name="Astvaldsson A."/>
            <person name="Svard S.G."/>
            <person name="Andersson J.O."/>
        </authorList>
    </citation>
    <scope>NUCLEOTIDE SEQUENCE</scope>
    <source>
        <strain evidence="10">ATCC 50377</strain>
    </source>
</reference>
<evidence type="ECO:0000256" key="5">
    <source>
        <dbReference type="ARBA" id="ARBA00022833"/>
    </source>
</evidence>